<evidence type="ECO:0000313" key="1">
    <source>
        <dbReference type="EMBL" id="QRZ14812.1"/>
    </source>
</evidence>
<evidence type="ECO:0008006" key="3">
    <source>
        <dbReference type="Google" id="ProtNLM"/>
    </source>
</evidence>
<gene>
    <name evidence="1" type="ORF">JWJ88_17805</name>
</gene>
<organism evidence="1 2">
    <name type="scientific">Paracoccus methylovorus</name>
    <dbReference type="NCBI Taxonomy" id="2812658"/>
    <lineage>
        <taxon>Bacteria</taxon>
        <taxon>Pseudomonadati</taxon>
        <taxon>Pseudomonadota</taxon>
        <taxon>Alphaproteobacteria</taxon>
        <taxon>Rhodobacterales</taxon>
        <taxon>Paracoccaceae</taxon>
        <taxon>Paracoccus</taxon>
    </lineage>
</organism>
<reference evidence="1 2" key="1">
    <citation type="submission" date="2021-02" db="EMBL/GenBank/DDBJ databases">
        <title>Paracoccus methylovroum sp.nov., a new methanol and methylamine utilizing methylotrophic denitrifer.</title>
        <authorList>
            <person name="Timsy T."/>
            <person name="Behrendt U."/>
            <person name="Ulrich A."/>
            <person name="Spanner T."/>
            <person name="Foesel B.U."/>
            <person name="Horn M.A."/>
            <person name="Kolb S."/>
        </authorList>
    </citation>
    <scope>NUCLEOTIDE SEQUENCE [LARGE SCALE GENOMIC DNA]</scope>
    <source>
        <strain evidence="1 2">H4-D09</strain>
    </source>
</reference>
<sequence length="183" mass="20283">MLRRLRVRLVTSAGVAAALLFGLWLKVEDARAPKDPPLIVPGQSVDLGRVELTPLSLILAPPAQDGQPARLLMQVRLLNLTGESQTAVFGFPPHPPELTINDVALPEPEVILDRDDAPLTQLHPRLAEQVTLIWQVPPDWQPGPLALMFHRQTFKLKDNLYGQSSWLQFQPAARMALTLEDSS</sequence>
<dbReference type="Proteomes" id="UP000663629">
    <property type="component" value="Chromosome 2"/>
</dbReference>
<accession>A0ABX7JKP6</accession>
<name>A0ABX7JKP6_9RHOB</name>
<keyword evidence="2" id="KW-1185">Reference proteome</keyword>
<protein>
    <recommendedName>
        <fullName evidence="3">Copper chaperone PCu(A)C</fullName>
    </recommendedName>
</protein>
<dbReference type="RefSeq" id="WP_205295782.1">
    <property type="nucleotide sequence ID" value="NZ_CP070371.1"/>
</dbReference>
<proteinExistence type="predicted"/>
<dbReference type="EMBL" id="CP070371">
    <property type="protein sequence ID" value="QRZ14812.1"/>
    <property type="molecule type" value="Genomic_DNA"/>
</dbReference>
<evidence type="ECO:0000313" key="2">
    <source>
        <dbReference type="Proteomes" id="UP000663629"/>
    </source>
</evidence>